<dbReference type="AlphaFoldDB" id="A0A816UFG4"/>
<name>A0A816UFG4_BRANA</name>
<organism evidence="1">
    <name type="scientific">Brassica napus</name>
    <name type="common">Rape</name>
    <dbReference type="NCBI Taxonomy" id="3708"/>
    <lineage>
        <taxon>Eukaryota</taxon>
        <taxon>Viridiplantae</taxon>
        <taxon>Streptophyta</taxon>
        <taxon>Embryophyta</taxon>
        <taxon>Tracheophyta</taxon>
        <taxon>Spermatophyta</taxon>
        <taxon>Magnoliopsida</taxon>
        <taxon>eudicotyledons</taxon>
        <taxon>Gunneridae</taxon>
        <taxon>Pentapetalae</taxon>
        <taxon>rosids</taxon>
        <taxon>malvids</taxon>
        <taxon>Brassicales</taxon>
        <taxon>Brassicaceae</taxon>
        <taxon>Brassiceae</taxon>
        <taxon>Brassica</taxon>
    </lineage>
</organism>
<sequence length="217" mass="24242">MVNNEDVGVFDINDGGDIDEGEDDVEDLLPTMNQIVKSKHKDIEEIISFLDEIIKPSLYNFIAHSTSYEDENDNGDDDVDDGAAALGLGAFVNFTNCRVSYPAFRVNVTSVWIDPYPFPLRQLKDIKITAETNHNITEGDLVVNTFSVPLVLNRQHIEFPLCVNPAVTKCPVTAGPVVMNIPVLIFGADYYVFNQTMCVTFRYLVRDPEYNTDILAA</sequence>
<dbReference type="Proteomes" id="UP001295469">
    <property type="component" value="Chromosome C08"/>
</dbReference>
<proteinExistence type="predicted"/>
<reference evidence="1" key="1">
    <citation type="submission" date="2021-01" db="EMBL/GenBank/DDBJ databases">
        <authorList>
            <consortium name="Genoscope - CEA"/>
            <person name="William W."/>
        </authorList>
    </citation>
    <scope>NUCLEOTIDE SEQUENCE</scope>
</reference>
<gene>
    <name evidence="1" type="ORF">DARMORV10_C08P11260.1</name>
</gene>
<dbReference type="EMBL" id="HG994372">
    <property type="protein sequence ID" value="CAF2107567.1"/>
    <property type="molecule type" value="Genomic_DNA"/>
</dbReference>
<evidence type="ECO:0000313" key="1">
    <source>
        <dbReference type="EMBL" id="CAF2107567.1"/>
    </source>
</evidence>
<accession>A0A816UFG4</accession>
<protein>
    <submittedName>
        <fullName evidence="1">(rape) hypothetical protein</fullName>
    </submittedName>
</protein>